<accession>A0A2S4JQ33</accession>
<keyword evidence="1" id="KW-0812">Transmembrane</keyword>
<evidence type="ECO:0008006" key="4">
    <source>
        <dbReference type="Google" id="ProtNLM"/>
    </source>
</evidence>
<protein>
    <recommendedName>
        <fullName evidence="4">PEGA domain-containing protein</fullName>
    </recommendedName>
</protein>
<dbReference type="AlphaFoldDB" id="A0A2S4JQ33"/>
<keyword evidence="1" id="KW-1133">Transmembrane helix</keyword>
<gene>
    <name evidence="2" type="ORF">AU468_07845</name>
</gene>
<proteinExistence type="predicted"/>
<reference evidence="3" key="1">
    <citation type="submission" date="2015-12" db="EMBL/GenBank/DDBJ databases">
        <authorList>
            <person name="Lodha T.D."/>
            <person name="Chintalapati S."/>
            <person name="Chintalapati V.R."/>
            <person name="Sravanthi T."/>
        </authorList>
    </citation>
    <scope>NUCLEOTIDE SEQUENCE [LARGE SCALE GENOMIC DNA]</scope>
    <source>
        <strain evidence="3">JC133</strain>
    </source>
</reference>
<keyword evidence="3" id="KW-1185">Reference proteome</keyword>
<sequence>MAVLVFLLAGPGANLRASGRGEDDAKLRRDVIEGLVPEDPVWTVALGAVEVPRGTVPDRTVLGSYVRVIQDLIGDLPERHLSEEERFLWAEDRFRREEARLARALEERRQRLDRQRLESGPRNGVFVPYSEDSRYAALQRELRVLGSIDPREILPGERVPLKASEQPVRYSSGLRSSEVLAEELKADILLILTLDVLEDSPGETLVLTVRARHRLGGRERQVVRVVGRGREIPGMLEASAAELVREVSGVSLASLEVQVRDPLGEVGRPGGGGDALIRINGTLAGAGSARERFLLPGPYTVSVRAPDGRRAEEGLILQGGEDRVLVVDLPPVEPRIFRIETDPPGARVYEGALWRGVTPLEIPLPGEAREYVLRRDGYYDSRLQVSPRGDLLYRRELTPVDRDWAGAVKASRDSFYRSFGAFALSLSVPVILNGLYDDLGGLFPGGQARADLSRSEQSKYQDRSDAILAGYYVSVGLSVTLFGNMLWRLSRYIRVSQEYHDR</sequence>
<evidence type="ECO:0000313" key="2">
    <source>
        <dbReference type="EMBL" id="POR01644.1"/>
    </source>
</evidence>
<keyword evidence="1" id="KW-0472">Membrane</keyword>
<organism evidence="2 3">
    <name type="scientific">Alkalispirochaeta sphaeroplastigenens</name>
    <dbReference type="NCBI Taxonomy" id="1187066"/>
    <lineage>
        <taxon>Bacteria</taxon>
        <taxon>Pseudomonadati</taxon>
        <taxon>Spirochaetota</taxon>
        <taxon>Spirochaetia</taxon>
        <taxon>Spirochaetales</taxon>
        <taxon>Spirochaetaceae</taxon>
        <taxon>Alkalispirochaeta</taxon>
    </lineage>
</organism>
<evidence type="ECO:0000256" key="1">
    <source>
        <dbReference type="SAM" id="Phobius"/>
    </source>
</evidence>
<name>A0A2S4JQ33_9SPIO</name>
<feature type="transmembrane region" description="Helical" evidence="1">
    <location>
        <begin position="466"/>
        <end position="487"/>
    </location>
</feature>
<evidence type="ECO:0000313" key="3">
    <source>
        <dbReference type="Proteomes" id="UP000237350"/>
    </source>
</evidence>
<dbReference type="Proteomes" id="UP000237350">
    <property type="component" value="Unassembled WGS sequence"/>
</dbReference>
<dbReference type="EMBL" id="LPWH01000065">
    <property type="protein sequence ID" value="POR01644.1"/>
    <property type="molecule type" value="Genomic_DNA"/>
</dbReference>
<dbReference type="RefSeq" id="WP_146049437.1">
    <property type="nucleotide sequence ID" value="NZ_LPWH01000065.1"/>
</dbReference>
<dbReference type="OrthoDB" id="370503at2"/>
<comment type="caution">
    <text evidence="2">The sequence shown here is derived from an EMBL/GenBank/DDBJ whole genome shotgun (WGS) entry which is preliminary data.</text>
</comment>